<protein>
    <submittedName>
        <fullName evidence="1">Uncharacterized protein</fullName>
    </submittedName>
</protein>
<dbReference type="EMBL" id="JANBPT010000212">
    <property type="protein sequence ID" value="KAJ1925696.1"/>
    <property type="molecule type" value="Genomic_DNA"/>
</dbReference>
<evidence type="ECO:0000313" key="2">
    <source>
        <dbReference type="Proteomes" id="UP001150569"/>
    </source>
</evidence>
<organism evidence="1 2">
    <name type="scientific">Tieghemiomyces parasiticus</name>
    <dbReference type="NCBI Taxonomy" id="78921"/>
    <lineage>
        <taxon>Eukaryota</taxon>
        <taxon>Fungi</taxon>
        <taxon>Fungi incertae sedis</taxon>
        <taxon>Zoopagomycota</taxon>
        <taxon>Kickxellomycotina</taxon>
        <taxon>Dimargaritomycetes</taxon>
        <taxon>Dimargaritales</taxon>
        <taxon>Dimargaritaceae</taxon>
        <taxon>Tieghemiomyces</taxon>
    </lineage>
</organism>
<keyword evidence="2" id="KW-1185">Reference proteome</keyword>
<name>A0A9W8DVK0_9FUNG</name>
<dbReference type="AlphaFoldDB" id="A0A9W8DVK0"/>
<reference evidence="1" key="1">
    <citation type="submission" date="2022-07" db="EMBL/GenBank/DDBJ databases">
        <title>Phylogenomic reconstructions and comparative analyses of Kickxellomycotina fungi.</title>
        <authorList>
            <person name="Reynolds N.K."/>
            <person name="Stajich J.E."/>
            <person name="Barry K."/>
            <person name="Grigoriev I.V."/>
            <person name="Crous P."/>
            <person name="Smith M.E."/>
        </authorList>
    </citation>
    <scope>NUCLEOTIDE SEQUENCE</scope>
    <source>
        <strain evidence="1">RSA 861</strain>
    </source>
</reference>
<accession>A0A9W8DVK0</accession>
<dbReference type="Proteomes" id="UP001150569">
    <property type="component" value="Unassembled WGS sequence"/>
</dbReference>
<evidence type="ECO:0000313" key="1">
    <source>
        <dbReference type="EMBL" id="KAJ1925696.1"/>
    </source>
</evidence>
<sequence>MLIQMLLGPNVLEGLAHWCVEDWEILVKYLQAIYSTDYWGNHYIDLLTKGSPFQGMGIGDASILVIDVTWYLGAAFLWAVQVVDTFLTKNRTSHDLAKFMDHIVKEAKLSKKHQEYVCKYVAPGPSCQASTINMSTTALSSPKVTPPKPDMCQHMYDQALKAEAKPLVQEKADVAKVRNV</sequence>
<comment type="caution">
    <text evidence="1">The sequence shown here is derived from an EMBL/GenBank/DDBJ whole genome shotgun (WGS) entry which is preliminary data.</text>
</comment>
<gene>
    <name evidence="1" type="ORF">IWQ60_004404</name>
</gene>
<proteinExistence type="predicted"/>